<evidence type="ECO:0000313" key="2">
    <source>
        <dbReference type="EMBL" id="TKA00373.1"/>
    </source>
</evidence>
<organism evidence="2 3">
    <name type="scientific">Actinacidiphila oryziradicis</name>
    <dbReference type="NCBI Taxonomy" id="2571141"/>
    <lineage>
        <taxon>Bacteria</taxon>
        <taxon>Bacillati</taxon>
        <taxon>Actinomycetota</taxon>
        <taxon>Actinomycetes</taxon>
        <taxon>Kitasatosporales</taxon>
        <taxon>Streptomycetaceae</taxon>
        <taxon>Actinacidiphila</taxon>
    </lineage>
</organism>
<comment type="caution">
    <text evidence="2">The sequence shown here is derived from an EMBL/GenBank/DDBJ whole genome shotgun (WGS) entry which is preliminary data.</text>
</comment>
<evidence type="ECO:0000256" key="1">
    <source>
        <dbReference type="SAM" id="MobiDB-lite"/>
    </source>
</evidence>
<gene>
    <name evidence="2" type="ORF">FCI23_42855</name>
</gene>
<feature type="region of interest" description="Disordered" evidence="1">
    <location>
        <begin position="45"/>
        <end position="64"/>
    </location>
</feature>
<sequence length="64" mass="7034">MIKVVAGVERCEGRTVHVPLGLEKLYFVGLVGPPAGSRIRTDIVRPGWQAQPDRAERPVSRTNP</sequence>
<keyword evidence="3" id="KW-1185">Reference proteome</keyword>
<dbReference type="EMBL" id="SUMC01000086">
    <property type="protein sequence ID" value="TKA00373.1"/>
    <property type="molecule type" value="Genomic_DNA"/>
</dbReference>
<dbReference type="Proteomes" id="UP000305778">
    <property type="component" value="Unassembled WGS sequence"/>
</dbReference>
<feature type="compositionally biased region" description="Basic and acidic residues" evidence="1">
    <location>
        <begin position="53"/>
        <end position="64"/>
    </location>
</feature>
<protein>
    <submittedName>
        <fullName evidence="2">Uncharacterized protein</fullName>
    </submittedName>
</protein>
<accession>A0A4U0RXJ4</accession>
<evidence type="ECO:0000313" key="3">
    <source>
        <dbReference type="Proteomes" id="UP000305778"/>
    </source>
</evidence>
<dbReference type="AlphaFoldDB" id="A0A4U0RXJ4"/>
<name>A0A4U0RXJ4_9ACTN</name>
<reference evidence="2 3" key="1">
    <citation type="submission" date="2019-04" db="EMBL/GenBank/DDBJ databases">
        <title>Streptomyces oryziradicis sp. nov., a novel actinomycete isolated from rhizosphere soil of rice (Oryza sativa L.).</title>
        <authorList>
            <person name="Li C."/>
        </authorList>
    </citation>
    <scope>NUCLEOTIDE SEQUENCE [LARGE SCALE GENOMIC DNA]</scope>
    <source>
        <strain evidence="2 3">NEAU-C40</strain>
    </source>
</reference>
<dbReference type="RefSeq" id="WP_136729477.1">
    <property type="nucleotide sequence ID" value="NZ_SUMC01000086.1"/>
</dbReference>
<proteinExistence type="predicted"/>